<keyword evidence="1" id="KW-1133">Transmembrane helix</keyword>
<protein>
    <submittedName>
        <fullName evidence="2">Uncharacterized protein</fullName>
    </submittedName>
</protein>
<keyword evidence="1" id="KW-0812">Transmembrane</keyword>
<evidence type="ECO:0000256" key="1">
    <source>
        <dbReference type="SAM" id="Phobius"/>
    </source>
</evidence>
<organism evidence="2">
    <name type="scientific">marine sediment metagenome</name>
    <dbReference type="NCBI Taxonomy" id="412755"/>
    <lineage>
        <taxon>unclassified sequences</taxon>
        <taxon>metagenomes</taxon>
        <taxon>ecological metagenomes</taxon>
    </lineage>
</organism>
<accession>A0A0F9PWK5</accession>
<keyword evidence="1" id="KW-0472">Membrane</keyword>
<feature type="transmembrane region" description="Helical" evidence="1">
    <location>
        <begin position="36"/>
        <end position="55"/>
    </location>
</feature>
<reference evidence="2" key="1">
    <citation type="journal article" date="2015" name="Nature">
        <title>Complex archaea that bridge the gap between prokaryotes and eukaryotes.</title>
        <authorList>
            <person name="Spang A."/>
            <person name="Saw J.H."/>
            <person name="Jorgensen S.L."/>
            <person name="Zaremba-Niedzwiedzka K."/>
            <person name="Martijn J."/>
            <person name="Lind A.E."/>
            <person name="van Eijk R."/>
            <person name="Schleper C."/>
            <person name="Guy L."/>
            <person name="Ettema T.J."/>
        </authorList>
    </citation>
    <scope>NUCLEOTIDE SEQUENCE</scope>
</reference>
<feature type="transmembrane region" description="Helical" evidence="1">
    <location>
        <begin position="67"/>
        <end position="88"/>
    </location>
</feature>
<name>A0A0F9PWK5_9ZZZZ</name>
<sequence length="99" mass="11030">MIELVAGGVYFFSVFAKAFQQRNVAFMNYWLAVPTSYVLSTCDIAVYSLVAWNAVQADSFVGLIMHMSLMVLTVGTGGALGSISAMYIHHKYFTKERFQ</sequence>
<dbReference type="EMBL" id="LAZR01004808">
    <property type="protein sequence ID" value="KKN05416.1"/>
    <property type="molecule type" value="Genomic_DNA"/>
</dbReference>
<dbReference type="AlphaFoldDB" id="A0A0F9PWK5"/>
<evidence type="ECO:0000313" key="2">
    <source>
        <dbReference type="EMBL" id="KKN05416.1"/>
    </source>
</evidence>
<proteinExistence type="predicted"/>
<comment type="caution">
    <text evidence="2">The sequence shown here is derived from an EMBL/GenBank/DDBJ whole genome shotgun (WGS) entry which is preliminary data.</text>
</comment>
<gene>
    <name evidence="2" type="ORF">LCGC14_1087550</name>
</gene>